<evidence type="ECO:0000313" key="4">
    <source>
        <dbReference type="Proteomes" id="UP000324767"/>
    </source>
</evidence>
<dbReference type="Gene3D" id="2.60.40.3960">
    <property type="entry name" value="Velvet domain"/>
    <property type="match status" value="1"/>
</dbReference>
<dbReference type="InterPro" id="IPR037525">
    <property type="entry name" value="Velvet_dom"/>
</dbReference>
<evidence type="ECO:0000259" key="2">
    <source>
        <dbReference type="PROSITE" id="PS51821"/>
    </source>
</evidence>
<evidence type="ECO:0000313" key="3">
    <source>
        <dbReference type="EMBL" id="KAA6411228.1"/>
    </source>
</evidence>
<dbReference type="Proteomes" id="UP000324767">
    <property type="component" value="Unassembled WGS sequence"/>
</dbReference>
<dbReference type="InterPro" id="IPR038491">
    <property type="entry name" value="Velvet_dom_sf"/>
</dbReference>
<comment type="caution">
    <text evidence="3">The sequence shown here is derived from an EMBL/GenBank/DDBJ whole genome shotgun (WGS) entry which is preliminary data.</text>
</comment>
<feature type="compositionally biased region" description="Polar residues" evidence="1">
    <location>
        <begin position="130"/>
        <end position="155"/>
    </location>
</feature>
<sequence length="365" mass="39931">MHPKQCFSLGASTITSFEALSLDPEYLDRSLTAPSDLSPRLDSKRDQRETAKKDIPQMPRGRGRRRRLSQDPNSRNNSRSSRGRSSSSTDSRVSRPSQRRSARILGLATTREEPNSAEESSTRRRSGSSQQLQDHNSRNASPTSAEVQRQNYRHQWTSEVDSTGRYAGPEEVPGTANAEAIQPFRDLTPPLNGVDSASKMFDMSIVLEPAAHARPGNVLRPPMVIKLKHRNAGSNFGGRQQDYAHLWTLASIVSEEGTTALAPPRTDLLLGSPVNSIHKAARTGNDEEVGYVCFSDLAFQKPGKYRIRVSLIRMEGLGGSTASSVQGGANLQSVVSRIIQVDAAATVSPCSKYFRTEKMTAPDAV</sequence>
<dbReference type="PROSITE" id="PS51821">
    <property type="entry name" value="VELVET"/>
    <property type="match status" value="1"/>
</dbReference>
<dbReference type="AlphaFoldDB" id="A0A5M8PNZ9"/>
<protein>
    <recommendedName>
        <fullName evidence="2">Velvet domain-containing protein</fullName>
    </recommendedName>
</protein>
<reference evidence="3 4" key="1">
    <citation type="submission" date="2019-09" db="EMBL/GenBank/DDBJ databases">
        <title>The hologenome of the rock-dwelling lichen Lasallia pustulata.</title>
        <authorList>
            <person name="Greshake Tzovaras B."/>
            <person name="Segers F."/>
            <person name="Bicker A."/>
            <person name="Dal Grande F."/>
            <person name="Otte J."/>
            <person name="Hankeln T."/>
            <person name="Schmitt I."/>
            <person name="Ebersberger I."/>
        </authorList>
    </citation>
    <scope>NUCLEOTIDE SEQUENCE [LARGE SCALE GENOMIC DNA]</scope>
    <source>
        <strain evidence="3">A1-1</strain>
    </source>
</reference>
<dbReference type="OrthoDB" id="5399926at2759"/>
<dbReference type="EMBL" id="VXIT01000007">
    <property type="protein sequence ID" value="KAA6411228.1"/>
    <property type="molecule type" value="Genomic_DNA"/>
</dbReference>
<gene>
    <name evidence="3" type="ORF">FRX48_04508</name>
</gene>
<feature type="compositionally biased region" description="Low complexity" evidence="1">
    <location>
        <begin position="73"/>
        <end position="96"/>
    </location>
</feature>
<name>A0A5M8PNZ9_9LECA</name>
<proteinExistence type="predicted"/>
<feature type="domain" description="Velvet" evidence="2">
    <location>
        <begin position="83"/>
        <end position="365"/>
    </location>
</feature>
<organism evidence="3 4">
    <name type="scientific">Lasallia pustulata</name>
    <dbReference type="NCBI Taxonomy" id="136370"/>
    <lineage>
        <taxon>Eukaryota</taxon>
        <taxon>Fungi</taxon>
        <taxon>Dikarya</taxon>
        <taxon>Ascomycota</taxon>
        <taxon>Pezizomycotina</taxon>
        <taxon>Lecanoromycetes</taxon>
        <taxon>OSLEUM clade</taxon>
        <taxon>Umbilicariomycetidae</taxon>
        <taxon>Umbilicariales</taxon>
        <taxon>Umbilicariaceae</taxon>
        <taxon>Lasallia</taxon>
    </lineage>
</organism>
<dbReference type="Pfam" id="PF11754">
    <property type="entry name" value="Velvet"/>
    <property type="match status" value="1"/>
</dbReference>
<evidence type="ECO:0000256" key="1">
    <source>
        <dbReference type="SAM" id="MobiDB-lite"/>
    </source>
</evidence>
<accession>A0A5M8PNZ9</accession>
<feature type="compositionally biased region" description="Basic and acidic residues" evidence="1">
    <location>
        <begin position="39"/>
        <end position="55"/>
    </location>
</feature>
<feature type="region of interest" description="Disordered" evidence="1">
    <location>
        <begin position="29"/>
        <end position="155"/>
    </location>
</feature>